<dbReference type="InterPro" id="IPR020610">
    <property type="entry name" value="Thiolase_AS"/>
</dbReference>
<sequence length="284" mass="30582">MILSGGVENMSLSPFLLENVRNGYRMGHQQTSDSMIKDGLWCAINDYHMGITAENLAKKYNISRQEQDEYALQSQLRAAKAISEGRFKDEILPLNVYDRKKEIIFSEDEFVRKDCNIESLSKLKPAFDKNGSVTAGNSSGINDAGAMLVLCEKERAKESNLPILANIKGFASIGVDSTIMGIGAAFAAKKVLQQQKLTINDMDIIEANEAFAAQSLATTKELSADINKVNINGGAIALGHPIGASGARILISLIYALRANKKNLGLATLCIGGGQGIACVVEII</sequence>
<evidence type="ECO:0000313" key="8">
    <source>
        <dbReference type="Proteomes" id="UP000012527"/>
    </source>
</evidence>
<dbReference type="InterPro" id="IPR002155">
    <property type="entry name" value="Thiolase"/>
</dbReference>
<dbReference type="PATRIC" id="fig|1235804.3.peg.429"/>
<dbReference type="Pfam" id="PF00108">
    <property type="entry name" value="Thiolase_N"/>
    <property type="match status" value="1"/>
</dbReference>
<dbReference type="PANTHER" id="PTHR18919">
    <property type="entry name" value="ACETYL-COA C-ACYLTRANSFERASE"/>
    <property type="match status" value="1"/>
</dbReference>
<evidence type="ECO:0000259" key="6">
    <source>
        <dbReference type="Pfam" id="PF02803"/>
    </source>
</evidence>
<evidence type="ECO:0000256" key="4">
    <source>
        <dbReference type="RuleBase" id="RU003557"/>
    </source>
</evidence>
<name>N2BS61_9HELI</name>
<dbReference type="PROSITE" id="PS00099">
    <property type="entry name" value="THIOLASE_3"/>
    <property type="match status" value="1"/>
</dbReference>
<dbReference type="Pfam" id="PF02803">
    <property type="entry name" value="Thiolase_C"/>
    <property type="match status" value="1"/>
</dbReference>
<accession>N2BS61</accession>
<dbReference type="Gene3D" id="3.40.47.10">
    <property type="match status" value="2"/>
</dbReference>
<dbReference type="InterPro" id="IPR020613">
    <property type="entry name" value="Thiolase_CS"/>
</dbReference>
<organism evidence="7 8">
    <name type="scientific">Helicobacter bilis WiWa</name>
    <dbReference type="NCBI Taxonomy" id="1235804"/>
    <lineage>
        <taxon>Bacteria</taxon>
        <taxon>Pseudomonadati</taxon>
        <taxon>Campylobacterota</taxon>
        <taxon>Epsilonproteobacteria</taxon>
        <taxon>Campylobacterales</taxon>
        <taxon>Helicobacteraceae</taxon>
        <taxon>Helicobacter</taxon>
    </lineage>
</organism>
<protein>
    <submittedName>
        <fullName evidence="7">Acetyl-CoA C-acetyltransferase</fullName>
    </submittedName>
</protein>
<dbReference type="Proteomes" id="UP000012527">
    <property type="component" value="Unassembled WGS sequence"/>
</dbReference>
<dbReference type="HOGENOM" id="CLU_031026_3_0_7"/>
<evidence type="ECO:0000256" key="3">
    <source>
        <dbReference type="ARBA" id="ARBA00023315"/>
    </source>
</evidence>
<dbReference type="CDD" id="cd00751">
    <property type="entry name" value="thiolase"/>
    <property type="match status" value="1"/>
</dbReference>
<feature type="domain" description="Thiolase N-terminal" evidence="5">
    <location>
        <begin position="1"/>
        <end position="153"/>
    </location>
</feature>
<evidence type="ECO:0000259" key="5">
    <source>
        <dbReference type="Pfam" id="PF00108"/>
    </source>
</evidence>
<feature type="domain" description="Thiolase C-terminal" evidence="6">
    <location>
        <begin position="162"/>
        <end position="282"/>
    </location>
</feature>
<dbReference type="SUPFAM" id="SSF53901">
    <property type="entry name" value="Thiolase-like"/>
    <property type="match status" value="2"/>
</dbReference>
<dbReference type="InterPro" id="IPR020616">
    <property type="entry name" value="Thiolase_N"/>
</dbReference>
<evidence type="ECO:0000313" key="7">
    <source>
        <dbReference type="EMBL" id="EMZ41383.1"/>
    </source>
</evidence>
<dbReference type="PANTHER" id="PTHR18919:SF107">
    <property type="entry name" value="ACETYL-COA ACETYLTRANSFERASE, CYTOSOLIC"/>
    <property type="match status" value="1"/>
</dbReference>
<keyword evidence="2 4" id="KW-0808">Transferase</keyword>
<dbReference type="InterPro" id="IPR016039">
    <property type="entry name" value="Thiolase-like"/>
</dbReference>
<keyword evidence="3 4" id="KW-0012">Acyltransferase</keyword>
<evidence type="ECO:0000256" key="1">
    <source>
        <dbReference type="ARBA" id="ARBA00010982"/>
    </source>
</evidence>
<evidence type="ECO:0000256" key="2">
    <source>
        <dbReference type="ARBA" id="ARBA00022679"/>
    </source>
</evidence>
<dbReference type="PROSITE" id="PS00737">
    <property type="entry name" value="THIOLASE_2"/>
    <property type="match status" value="1"/>
</dbReference>
<proteinExistence type="inferred from homology"/>
<dbReference type="InterPro" id="IPR020617">
    <property type="entry name" value="Thiolase_C"/>
</dbReference>
<dbReference type="NCBIfam" id="TIGR01930">
    <property type="entry name" value="AcCoA-C-Actrans"/>
    <property type="match status" value="1"/>
</dbReference>
<reference evidence="7 8" key="1">
    <citation type="submission" date="2013-02" db="EMBL/GenBank/DDBJ databases">
        <title>The Genome Sequence of Helicobacter bilis WiWa.</title>
        <authorList>
            <consortium name="The Broad Institute Genome Sequencing Platform"/>
            <person name="Ward D."/>
            <person name="Overstreet A.-M.C."/>
            <person name="Ramer-Tait A.E."/>
            <person name="Phillips G.J."/>
            <person name="Wannemuehler M.J."/>
            <person name="Walker B."/>
            <person name="Young S.K."/>
            <person name="Zeng Q."/>
            <person name="Gargeya S."/>
            <person name="Fitzgerald M."/>
            <person name="Haas B."/>
            <person name="Abouelleil A."/>
            <person name="Alvarado L."/>
            <person name="Arachchi H.M."/>
            <person name="Berlin A.M."/>
            <person name="Chapman S.B."/>
            <person name="Dewar J."/>
            <person name="Goldberg J."/>
            <person name="Griggs A."/>
            <person name="Gujja S."/>
            <person name="Hansen M."/>
            <person name="Howarth C."/>
            <person name="Imamovic A."/>
            <person name="Larimer J."/>
            <person name="McCowan C."/>
            <person name="Murphy C."/>
            <person name="Neiman D."/>
            <person name="Pearson M."/>
            <person name="Priest M."/>
            <person name="Roberts A."/>
            <person name="Saif S."/>
            <person name="Shea T."/>
            <person name="Sisk P."/>
            <person name="Sykes S."/>
            <person name="Wortman J."/>
            <person name="Nusbaum C."/>
            <person name="Birren B."/>
        </authorList>
    </citation>
    <scope>NUCLEOTIDE SEQUENCE [LARGE SCALE GENOMIC DNA]</scope>
    <source>
        <strain evidence="7 8">WiWa</strain>
    </source>
</reference>
<dbReference type="GO" id="GO:0003988">
    <property type="term" value="F:acetyl-CoA C-acyltransferase activity"/>
    <property type="evidence" value="ECO:0007669"/>
    <property type="project" value="UniProtKB-ARBA"/>
</dbReference>
<gene>
    <name evidence="7" type="ORF">C826_00403</name>
</gene>
<dbReference type="EMBL" id="AQFW01000004">
    <property type="protein sequence ID" value="EMZ41383.1"/>
    <property type="molecule type" value="Genomic_DNA"/>
</dbReference>
<dbReference type="AlphaFoldDB" id="N2BS61"/>
<comment type="caution">
    <text evidence="7">The sequence shown here is derived from an EMBL/GenBank/DDBJ whole genome shotgun (WGS) entry which is preliminary data.</text>
</comment>
<comment type="similarity">
    <text evidence="1 4">Belongs to the thiolase-like superfamily. Thiolase family.</text>
</comment>